<feature type="region of interest" description="Disordered" evidence="2">
    <location>
        <begin position="241"/>
        <end position="277"/>
    </location>
</feature>
<evidence type="ECO:0000256" key="1">
    <source>
        <dbReference type="ARBA" id="ARBA00010609"/>
    </source>
</evidence>
<dbReference type="InterPro" id="IPR011707">
    <property type="entry name" value="Cu-oxidase-like_N"/>
</dbReference>
<evidence type="ECO:0000259" key="3">
    <source>
        <dbReference type="Pfam" id="PF07732"/>
    </source>
</evidence>
<gene>
    <name evidence="4" type="ORF">Scep_003621</name>
</gene>
<evidence type="ECO:0000313" key="5">
    <source>
        <dbReference type="Proteomes" id="UP001419268"/>
    </source>
</evidence>
<evidence type="ECO:0000313" key="4">
    <source>
        <dbReference type="EMBL" id="KAK9157047.1"/>
    </source>
</evidence>
<sequence length="345" mass="37759">MACLSFPLMVECRDRHYKFDVSHCSSTLALSAMMLMSPEKFKFNYSIIKLFQMSLGRAKVVLKNISRLCGTKPIVTINKQFQWPTLYVREGDRVLVKVVNHVKYNLSIHCTPEELLEGAGDGVGKIHLTSIVASSTFVDSPPINPTTPSRCSPHRCCRCRGRRRHCTAAGVTVAPPLPSPAPPAAACSAAGRRRCLCAPLLELPPSAVAAPPLLPARRCPSSPLHRRAVSSVAQPLDARSTAAAAAAAAHSRRPSLPPRQASPSGAPPSGDPTLREPQEVSSKLVDLCIAFRIIPGHAYMASGKSCPRFNRKSVRCSTPDLAYCRRLRRVHREDKEEQEKFEDLR</sequence>
<dbReference type="GO" id="GO:0005507">
    <property type="term" value="F:copper ion binding"/>
    <property type="evidence" value="ECO:0007669"/>
    <property type="project" value="InterPro"/>
</dbReference>
<dbReference type="AlphaFoldDB" id="A0AAP0KQV0"/>
<dbReference type="EMBL" id="JBBNAG010000002">
    <property type="protein sequence ID" value="KAK9157047.1"/>
    <property type="molecule type" value="Genomic_DNA"/>
</dbReference>
<dbReference type="Proteomes" id="UP001419268">
    <property type="component" value="Unassembled WGS sequence"/>
</dbReference>
<comment type="caution">
    <text evidence="4">The sequence shown here is derived from an EMBL/GenBank/DDBJ whole genome shotgun (WGS) entry which is preliminary data.</text>
</comment>
<accession>A0AAP0KQV0</accession>
<proteinExistence type="inferred from homology"/>
<comment type="similarity">
    <text evidence="1">Belongs to the multicopper oxidase family.</text>
</comment>
<dbReference type="Gene3D" id="2.60.40.420">
    <property type="entry name" value="Cupredoxins - blue copper proteins"/>
    <property type="match status" value="1"/>
</dbReference>
<dbReference type="SUPFAM" id="SSF49503">
    <property type="entry name" value="Cupredoxins"/>
    <property type="match status" value="1"/>
</dbReference>
<evidence type="ECO:0000256" key="2">
    <source>
        <dbReference type="SAM" id="MobiDB-lite"/>
    </source>
</evidence>
<keyword evidence="5" id="KW-1185">Reference proteome</keyword>
<dbReference type="InterPro" id="IPR008972">
    <property type="entry name" value="Cupredoxin"/>
</dbReference>
<feature type="domain" description="Plastocyanin-like" evidence="3">
    <location>
        <begin position="63"/>
        <end position="136"/>
    </location>
</feature>
<protein>
    <recommendedName>
        <fullName evidence="3">Plastocyanin-like domain-containing protein</fullName>
    </recommendedName>
</protein>
<dbReference type="Pfam" id="PF07732">
    <property type="entry name" value="Cu-oxidase_3"/>
    <property type="match status" value="1"/>
</dbReference>
<reference evidence="4 5" key="1">
    <citation type="submission" date="2024-01" db="EMBL/GenBank/DDBJ databases">
        <title>Genome assemblies of Stephania.</title>
        <authorList>
            <person name="Yang L."/>
        </authorList>
    </citation>
    <scope>NUCLEOTIDE SEQUENCE [LARGE SCALE GENOMIC DNA]</scope>
    <source>
        <strain evidence="4">JXDWG</strain>
        <tissue evidence="4">Leaf</tissue>
    </source>
</reference>
<organism evidence="4 5">
    <name type="scientific">Stephania cephalantha</name>
    <dbReference type="NCBI Taxonomy" id="152367"/>
    <lineage>
        <taxon>Eukaryota</taxon>
        <taxon>Viridiplantae</taxon>
        <taxon>Streptophyta</taxon>
        <taxon>Embryophyta</taxon>
        <taxon>Tracheophyta</taxon>
        <taxon>Spermatophyta</taxon>
        <taxon>Magnoliopsida</taxon>
        <taxon>Ranunculales</taxon>
        <taxon>Menispermaceae</taxon>
        <taxon>Menispermoideae</taxon>
        <taxon>Cissampelideae</taxon>
        <taxon>Stephania</taxon>
    </lineage>
</organism>
<name>A0AAP0KQV0_9MAGN</name>